<dbReference type="GO" id="GO:0009263">
    <property type="term" value="P:deoxyribonucleotide biosynthetic process"/>
    <property type="evidence" value="ECO:0007669"/>
    <property type="project" value="UniProtKB-KW"/>
</dbReference>
<keyword evidence="6 13" id="KW-0547">Nucleotide-binding</keyword>
<evidence type="ECO:0000313" key="16">
    <source>
        <dbReference type="EMBL" id="OHA15907.1"/>
    </source>
</evidence>
<evidence type="ECO:0000256" key="12">
    <source>
        <dbReference type="ARBA" id="ARBA00047754"/>
    </source>
</evidence>
<evidence type="ECO:0000256" key="4">
    <source>
        <dbReference type="ARBA" id="ARBA00022628"/>
    </source>
</evidence>
<dbReference type="Proteomes" id="UP000178116">
    <property type="component" value="Unassembled WGS sequence"/>
</dbReference>
<keyword evidence="7 13" id="KW-0067">ATP-binding</keyword>
<keyword evidence="10" id="KW-1015">Disulfide bond</keyword>
<dbReference type="EC" id="1.17.4.1" evidence="14"/>
<dbReference type="GO" id="GO:0004748">
    <property type="term" value="F:ribonucleoside-diphosphate reductase activity, thioredoxin disulfide as acceptor"/>
    <property type="evidence" value="ECO:0007669"/>
    <property type="project" value="UniProtKB-EC"/>
</dbReference>
<dbReference type="AlphaFoldDB" id="A0A1G2LWC3"/>
<dbReference type="InterPro" id="IPR008926">
    <property type="entry name" value="RNR_R1-su_N"/>
</dbReference>
<organism evidence="16 17">
    <name type="scientific">Candidatus Tagabacteria bacterium RIFCSPLOWO2_01_FULL_42_9</name>
    <dbReference type="NCBI Taxonomy" id="1802296"/>
    <lineage>
        <taxon>Bacteria</taxon>
        <taxon>Candidatus Tagaibacteriota</taxon>
    </lineage>
</organism>
<feature type="domain" description="ATP-cone" evidence="15">
    <location>
        <begin position="9"/>
        <end position="104"/>
    </location>
</feature>
<dbReference type="Gene3D" id="3.20.70.20">
    <property type="match status" value="1"/>
</dbReference>
<reference evidence="16 17" key="1">
    <citation type="journal article" date="2016" name="Nat. Commun.">
        <title>Thousands of microbial genomes shed light on interconnected biogeochemical processes in an aquifer system.</title>
        <authorList>
            <person name="Anantharaman K."/>
            <person name="Brown C.T."/>
            <person name="Hug L.A."/>
            <person name="Sharon I."/>
            <person name="Castelle C.J."/>
            <person name="Probst A.J."/>
            <person name="Thomas B.C."/>
            <person name="Singh A."/>
            <person name="Wilkins M.J."/>
            <person name="Karaoz U."/>
            <person name="Brodie E.L."/>
            <person name="Williams K.H."/>
            <person name="Hubbard S.S."/>
            <person name="Banfield J.F."/>
        </authorList>
    </citation>
    <scope>NUCLEOTIDE SEQUENCE [LARGE SCALE GENOMIC DNA]</scope>
</reference>
<dbReference type="InterPro" id="IPR005144">
    <property type="entry name" value="ATP-cone_dom"/>
</dbReference>
<dbReference type="SUPFAM" id="SSF51998">
    <property type="entry name" value="PFL-like glycyl radical enzymes"/>
    <property type="match status" value="1"/>
</dbReference>
<evidence type="ECO:0000256" key="8">
    <source>
        <dbReference type="ARBA" id="ARBA00023002"/>
    </source>
</evidence>
<comment type="caution">
    <text evidence="16">The sequence shown here is derived from an EMBL/GenBank/DDBJ whole genome shotgun (WGS) entry which is preliminary data.</text>
</comment>
<dbReference type="GO" id="GO:0005524">
    <property type="term" value="F:ATP binding"/>
    <property type="evidence" value="ECO:0007669"/>
    <property type="project" value="UniProtKB-UniRule"/>
</dbReference>
<comment type="function">
    <text evidence="14">Catalyzes the reduction of ribonucleotides to deoxyribonucleotides. May function to provide a pool of deoxyribonucleotide precursors for DNA repair during oxygen limitation and/or for immediate growth after restoration of oxygen.</text>
</comment>
<protein>
    <recommendedName>
        <fullName evidence="14">Vitamin B12-dependent ribonucleotide reductase</fullName>
        <ecNumber evidence="14">1.17.4.1</ecNumber>
    </recommendedName>
</protein>
<keyword evidence="9" id="KW-0215">Deoxyribonucleotide synthesis</keyword>
<dbReference type="NCBIfam" id="TIGR02504">
    <property type="entry name" value="NrdJ_Z"/>
    <property type="match status" value="1"/>
</dbReference>
<comment type="similarity">
    <text evidence="2 14">Belongs to the ribonucleoside diphosphate reductase class-2 family.</text>
</comment>
<dbReference type="PANTHER" id="PTHR43371">
    <property type="entry name" value="VITAMIN B12-DEPENDENT RIBONUCLEOTIDE REDUCTASE"/>
    <property type="match status" value="1"/>
</dbReference>
<dbReference type="PROSITE" id="PS51161">
    <property type="entry name" value="ATP_CONE"/>
    <property type="match status" value="1"/>
</dbReference>
<comment type="catalytic activity">
    <reaction evidence="12 14">
        <text>a 2'-deoxyribonucleoside 5'-diphosphate + [thioredoxin]-disulfide + H2O = a ribonucleoside 5'-diphosphate + [thioredoxin]-dithiol</text>
        <dbReference type="Rhea" id="RHEA:23252"/>
        <dbReference type="Rhea" id="RHEA-COMP:10698"/>
        <dbReference type="Rhea" id="RHEA-COMP:10700"/>
        <dbReference type="ChEBI" id="CHEBI:15377"/>
        <dbReference type="ChEBI" id="CHEBI:29950"/>
        <dbReference type="ChEBI" id="CHEBI:50058"/>
        <dbReference type="ChEBI" id="CHEBI:57930"/>
        <dbReference type="ChEBI" id="CHEBI:73316"/>
        <dbReference type="EC" id="1.17.4.1"/>
    </reaction>
</comment>
<evidence type="ECO:0000256" key="1">
    <source>
        <dbReference type="ARBA" id="ARBA00001922"/>
    </source>
</evidence>
<sequence>MNAVSNFPKQIKKRDGRIVDFDIARINAAIFKAMEASGQPNRKAAKELSEQIVRKLCKKHKKTPKFIPAIEEIQDLIEEILIENGYAKVAKNYILYRQKRTEIRAEKQKILNKEEIDDVDKRFDVNALRVLASRYLRRDEKGKVIESPRQLFERVAVHAALPAILYDSTVTVSKPKISGAEIKKEEKIGEDEAAGLEEKLFIGKYKLNRFHIKGLHYLFVRFKKNKQTKITWQKLLEMLGNNEFSKYEKNINEFYDLMISRRFMPNTPAVANFGSYLGMGSACFALDIDDSIESIMGTLKNASIVFKSGGGLGYNFSKLRPEGDFIKTTGGTSSGPISFMRLFDTMTEVVKQGGIRRGANMGILNSNHPDIEKFIIAKKGNKALKNFNISVLIMSDFWEYYKKNLPYPLINPRTGKPSRYAGARFLFEQIVYSAWESAEPGVLFHDRINEYNPFLKTLGPIATTNPCGELLLYPDESCNLGSINVWSFIKTDSRERKSVDWKALAKAVRTGVNFLDNALDINAFPLKPIEDMSLNTRKIGLGLMGLGDLLFDLKIPFNSEKGMQFMEKLMEFINYHSKLESIELAKERGAFPYFGKSFYAEGRLPFRGFDDKKSWHFDWQRLAKEIQKGGIRNSYTTVIAPTGSISMIAGCSSGIEPVYSLAFSKNVAVGSFYFINPIFEREMLRQGLFDDILIKDIANSHGSTQGVNYIPKQVKKIFVTSHDIKPEDHVKTLAVFQKWVDSSVSKTNNFPAKATMDDMKKSYLLAYELGCKGVTVYRDTSIVDQVLVSSENRSPAGGEPKKEDGKLISIKDEKAGGMAVYHDPSLKIRNDGNNNGAGNGSAEAEFPNGKLVKCPNCKADLVNQEGCIFCQVCGWGLCV</sequence>
<dbReference type="InterPro" id="IPR050862">
    <property type="entry name" value="RdRp_reductase_class-2"/>
</dbReference>
<evidence type="ECO:0000256" key="6">
    <source>
        <dbReference type="ARBA" id="ARBA00022741"/>
    </source>
</evidence>
<keyword evidence="3" id="KW-0021">Allosteric enzyme</keyword>
<name>A0A1G2LWC3_9BACT</name>
<evidence type="ECO:0000256" key="3">
    <source>
        <dbReference type="ARBA" id="ARBA00022533"/>
    </source>
</evidence>
<evidence type="ECO:0000256" key="14">
    <source>
        <dbReference type="RuleBase" id="RU364064"/>
    </source>
</evidence>
<dbReference type="PANTHER" id="PTHR43371:SF1">
    <property type="entry name" value="RIBONUCLEOSIDE-DIPHOSPHATE REDUCTASE"/>
    <property type="match status" value="1"/>
</dbReference>
<evidence type="ECO:0000256" key="2">
    <source>
        <dbReference type="ARBA" id="ARBA00007405"/>
    </source>
</evidence>
<dbReference type="GO" id="GO:0031419">
    <property type="term" value="F:cobalamin binding"/>
    <property type="evidence" value="ECO:0007669"/>
    <property type="project" value="UniProtKB-KW"/>
</dbReference>
<accession>A0A1G2LWC3</accession>
<evidence type="ECO:0000259" key="15">
    <source>
        <dbReference type="PROSITE" id="PS51161"/>
    </source>
</evidence>
<keyword evidence="4 14" id="KW-0846">Cobalamin</keyword>
<evidence type="ECO:0000256" key="10">
    <source>
        <dbReference type="ARBA" id="ARBA00023157"/>
    </source>
</evidence>
<evidence type="ECO:0000313" key="17">
    <source>
        <dbReference type="Proteomes" id="UP000178116"/>
    </source>
</evidence>
<dbReference type="CDD" id="cd02888">
    <property type="entry name" value="RNR_II_dimer"/>
    <property type="match status" value="1"/>
</dbReference>
<dbReference type="InterPro" id="IPR013509">
    <property type="entry name" value="RNR_lsu_N"/>
</dbReference>
<dbReference type="InterPro" id="IPR000788">
    <property type="entry name" value="RNR_lg_C"/>
</dbReference>
<evidence type="ECO:0000256" key="9">
    <source>
        <dbReference type="ARBA" id="ARBA00023116"/>
    </source>
</evidence>
<comment type="cofactor">
    <cofactor evidence="1 14">
        <name>adenosylcob(III)alamin</name>
        <dbReference type="ChEBI" id="CHEBI:18408"/>
    </cofactor>
</comment>
<evidence type="ECO:0000256" key="7">
    <source>
        <dbReference type="ARBA" id="ARBA00022840"/>
    </source>
</evidence>
<dbReference type="GO" id="GO:0071897">
    <property type="term" value="P:DNA biosynthetic process"/>
    <property type="evidence" value="ECO:0007669"/>
    <property type="project" value="UniProtKB-KW"/>
</dbReference>
<keyword evidence="11 14" id="KW-0170">Cobalt</keyword>
<dbReference type="InterPro" id="IPR013344">
    <property type="entry name" value="RNR_NrdJ/NrdZ"/>
</dbReference>
<evidence type="ECO:0000256" key="11">
    <source>
        <dbReference type="ARBA" id="ARBA00023285"/>
    </source>
</evidence>
<gene>
    <name evidence="16" type="ORF">A3A10_01805</name>
</gene>
<dbReference type="PRINTS" id="PR01183">
    <property type="entry name" value="RIBORDTASEM1"/>
</dbReference>
<proteinExistence type="inferred from homology"/>
<keyword evidence="8 14" id="KW-0560">Oxidoreductase</keyword>
<dbReference type="NCBIfam" id="TIGR02506">
    <property type="entry name" value="NrdE_NrdA"/>
    <property type="match status" value="1"/>
</dbReference>
<dbReference type="Pfam" id="PF02867">
    <property type="entry name" value="Ribonuc_red_lgC"/>
    <property type="match status" value="1"/>
</dbReference>
<evidence type="ECO:0000256" key="13">
    <source>
        <dbReference type="PROSITE-ProRule" id="PRU00492"/>
    </source>
</evidence>
<dbReference type="InterPro" id="IPR013346">
    <property type="entry name" value="NrdE_NrdA_C"/>
</dbReference>
<evidence type="ECO:0000256" key="5">
    <source>
        <dbReference type="ARBA" id="ARBA00022634"/>
    </source>
</evidence>
<dbReference type="Pfam" id="PF03477">
    <property type="entry name" value="ATP-cone"/>
    <property type="match status" value="1"/>
</dbReference>
<dbReference type="SUPFAM" id="SSF48168">
    <property type="entry name" value="R1 subunit of ribonucleotide reductase, N-terminal domain"/>
    <property type="match status" value="1"/>
</dbReference>
<keyword evidence="5 14" id="KW-0237">DNA synthesis</keyword>
<dbReference type="UniPathway" id="UPA00326"/>
<dbReference type="Pfam" id="PF00317">
    <property type="entry name" value="Ribonuc_red_lgN"/>
    <property type="match status" value="1"/>
</dbReference>
<dbReference type="EMBL" id="MHRA01000008">
    <property type="protein sequence ID" value="OHA15907.1"/>
    <property type="molecule type" value="Genomic_DNA"/>
</dbReference>